<dbReference type="Proteomes" id="UP000014634">
    <property type="component" value="Unassembled WGS sequence"/>
</dbReference>
<dbReference type="EMBL" id="ATFE01000006">
    <property type="protein sequence ID" value="EPF29166.1"/>
    <property type="molecule type" value="Genomic_DNA"/>
</dbReference>
<gene>
    <name evidence="1" type="ORF">HMPREF9195_00947</name>
</gene>
<protein>
    <submittedName>
        <fullName evidence="1">Uncharacterized protein</fullName>
    </submittedName>
</protein>
<accession>A0AA87NSA8</accession>
<name>A0AA87NSA8_TREMD</name>
<reference evidence="1 2" key="1">
    <citation type="submission" date="2013-04" db="EMBL/GenBank/DDBJ databases">
        <title>The Genome Sequence of Treponema medium ATCC 700293.</title>
        <authorList>
            <consortium name="The Broad Institute Genomics Platform"/>
            <person name="Earl A."/>
            <person name="Ward D."/>
            <person name="Feldgarden M."/>
            <person name="Gevers D."/>
            <person name="Leonetti C."/>
            <person name="Blanton J.M."/>
            <person name="Dewhirst F.E."/>
            <person name="Izard J."/>
            <person name="Walker B."/>
            <person name="Young S."/>
            <person name="Zeng Q."/>
            <person name="Gargeya S."/>
            <person name="Fitzgerald M."/>
            <person name="Haas B."/>
            <person name="Abouelleil A."/>
            <person name="Allen A.W."/>
            <person name="Alvarado L."/>
            <person name="Arachchi H.M."/>
            <person name="Berlin A.M."/>
            <person name="Chapman S.B."/>
            <person name="Gainer-Dewar J."/>
            <person name="Goldberg J."/>
            <person name="Griggs A."/>
            <person name="Gujja S."/>
            <person name="Hansen M."/>
            <person name="Howarth C."/>
            <person name="Imamovic A."/>
            <person name="Ireland A."/>
            <person name="Larimer J."/>
            <person name="McCowan C."/>
            <person name="Murphy C."/>
            <person name="Pearson M."/>
            <person name="Poon T.W."/>
            <person name="Priest M."/>
            <person name="Roberts A."/>
            <person name="Saif S."/>
            <person name="Shea T."/>
            <person name="Sisk P."/>
            <person name="Sykes S."/>
            <person name="Wortman J."/>
            <person name="Nusbaum C."/>
            <person name="Birren B."/>
        </authorList>
    </citation>
    <scope>NUCLEOTIDE SEQUENCE [LARGE SCALE GENOMIC DNA]</scope>
    <source>
        <strain evidence="1 2">ATCC 700293</strain>
    </source>
</reference>
<dbReference type="AlphaFoldDB" id="A0AA87NSA8"/>
<sequence length="83" mass="8809">MTSGGGALNFSPVSVPKKDTAALSRSFSRTPIFVVVVTATRNPCAASSFAVVIIEVVLPPLPIKDTTSPRQIWSFSVRGHILL</sequence>
<comment type="caution">
    <text evidence="1">The sequence shown here is derived from an EMBL/GenBank/DDBJ whole genome shotgun (WGS) entry which is preliminary data.</text>
</comment>
<evidence type="ECO:0000313" key="1">
    <source>
        <dbReference type="EMBL" id="EPF29166.1"/>
    </source>
</evidence>
<proteinExistence type="predicted"/>
<evidence type="ECO:0000313" key="2">
    <source>
        <dbReference type="Proteomes" id="UP000014634"/>
    </source>
</evidence>
<organism evidence="1 2">
    <name type="scientific">Treponema medium ATCC 700293</name>
    <dbReference type="NCBI Taxonomy" id="1125700"/>
    <lineage>
        <taxon>Bacteria</taxon>
        <taxon>Pseudomonadati</taxon>
        <taxon>Spirochaetota</taxon>
        <taxon>Spirochaetia</taxon>
        <taxon>Spirochaetales</taxon>
        <taxon>Treponemataceae</taxon>
        <taxon>Treponema</taxon>
    </lineage>
</organism>